<gene>
    <name evidence="6" type="ORF">BRARA_E02754</name>
</gene>
<dbReference type="PANTHER" id="PTHR31250:SF69">
    <property type="entry name" value="IQ DOMAIN-CONTAINING PROTEIN IQM2-LIKE"/>
    <property type="match status" value="1"/>
</dbReference>
<keyword evidence="4" id="KW-0539">Nucleus</keyword>
<accession>A0A397ZKC7</accession>
<protein>
    <recommendedName>
        <fullName evidence="8">IQ domain-containing protein IQM2-like</fullName>
    </recommendedName>
</protein>
<dbReference type="AlphaFoldDB" id="A0A397ZKC7"/>
<dbReference type="InterPro" id="IPR044159">
    <property type="entry name" value="IQM"/>
</dbReference>
<evidence type="ECO:0000256" key="1">
    <source>
        <dbReference type="ARBA" id="ARBA00004123"/>
    </source>
</evidence>
<evidence type="ECO:0000256" key="2">
    <source>
        <dbReference type="ARBA" id="ARBA00004496"/>
    </source>
</evidence>
<evidence type="ECO:0008006" key="8">
    <source>
        <dbReference type="Google" id="ProtNLM"/>
    </source>
</evidence>
<reference evidence="6 7" key="1">
    <citation type="submission" date="2018-06" db="EMBL/GenBank/DDBJ databases">
        <title>WGS assembly of Brassica rapa FPsc.</title>
        <authorList>
            <person name="Bowman J."/>
            <person name="Kohchi T."/>
            <person name="Yamato K."/>
            <person name="Jenkins J."/>
            <person name="Shu S."/>
            <person name="Ishizaki K."/>
            <person name="Yamaoka S."/>
            <person name="Nishihama R."/>
            <person name="Nakamura Y."/>
            <person name="Berger F."/>
            <person name="Adam C."/>
            <person name="Aki S."/>
            <person name="Althoff F."/>
            <person name="Araki T."/>
            <person name="Arteaga-Vazquez M."/>
            <person name="Balasubrmanian S."/>
            <person name="Bauer D."/>
            <person name="Boehm C."/>
            <person name="Briginshaw L."/>
            <person name="Caballero-Perez J."/>
            <person name="Catarino B."/>
            <person name="Chen F."/>
            <person name="Chiyoda S."/>
            <person name="Chovatia M."/>
            <person name="Davies K."/>
            <person name="Delmans M."/>
            <person name="Demura T."/>
            <person name="Dierschke T."/>
            <person name="Dolan L."/>
            <person name="Dorantes-Acosta A."/>
            <person name="Eklund D."/>
            <person name="Florent S."/>
            <person name="Flores-Sandoval E."/>
            <person name="Fujiyama A."/>
            <person name="Fukuzawa H."/>
            <person name="Galik B."/>
            <person name="Grimanelli D."/>
            <person name="Grimwood J."/>
            <person name="Grossniklaus U."/>
            <person name="Hamada T."/>
            <person name="Haseloff J."/>
            <person name="Hetherington A."/>
            <person name="Higo A."/>
            <person name="Hirakawa Y."/>
            <person name="Hundley H."/>
            <person name="Ikeda Y."/>
            <person name="Inoue K."/>
            <person name="Inoue S."/>
            <person name="Ishida S."/>
            <person name="Jia Q."/>
            <person name="Kakita M."/>
            <person name="Kanazawa T."/>
            <person name="Kawai Y."/>
            <person name="Kawashima T."/>
            <person name="Kennedy M."/>
            <person name="Kinose K."/>
            <person name="Kinoshita T."/>
            <person name="Kohara Y."/>
            <person name="Koide E."/>
            <person name="Komatsu K."/>
            <person name="Kopischke S."/>
            <person name="Kubo M."/>
            <person name="Kyozuka J."/>
            <person name="Lagercrantz U."/>
            <person name="Lin S."/>
            <person name="Lindquist E."/>
            <person name="Lipzen A."/>
            <person name="Lu C."/>
            <person name="Luna E."/>
            <person name="Martienssen R."/>
            <person name="Minamino N."/>
            <person name="Mizutani M."/>
            <person name="Mizutani M."/>
            <person name="Mochizuki N."/>
            <person name="Monte I."/>
            <person name="Mosher R."/>
            <person name="Nagasaki H."/>
            <person name="Nakagami H."/>
            <person name="Naramoto S."/>
            <person name="Nishitani K."/>
            <person name="Ohtani M."/>
            <person name="Okamoto T."/>
            <person name="Okumura M."/>
            <person name="Phillips J."/>
            <person name="Pollak B."/>
            <person name="Reinders A."/>
            <person name="Roevekamp M."/>
            <person name="Sano R."/>
            <person name="Sawa S."/>
            <person name="Schmid M."/>
            <person name="Shirakawa M."/>
            <person name="Solano R."/>
            <person name="Spunde A."/>
            <person name="Suetsugu N."/>
            <person name="Sugano S."/>
            <person name="Sugiyama A."/>
            <person name="Sun R."/>
            <person name="Suzuki Y."/>
            <person name="Takenaka M."/>
            <person name="Takezawa D."/>
            <person name="Tomogane H."/>
            <person name="Tsuzuki M."/>
            <person name="Ueda T."/>
            <person name="Umeda M."/>
            <person name="Ward J."/>
            <person name="Watanabe Y."/>
            <person name="Yazaki K."/>
            <person name="Yokoyama R."/>
            <person name="Yoshitake Y."/>
            <person name="Yotsui I."/>
            <person name="Zachgo S."/>
            <person name="Schmutz J."/>
        </authorList>
    </citation>
    <scope>NUCLEOTIDE SEQUENCE [LARGE SCALE GENOMIC DNA]</scope>
    <source>
        <strain evidence="7">cv. B-3</strain>
    </source>
</reference>
<dbReference type="Proteomes" id="UP000264353">
    <property type="component" value="Chromosome A5"/>
</dbReference>
<dbReference type="GO" id="GO:0005737">
    <property type="term" value="C:cytoplasm"/>
    <property type="evidence" value="ECO:0007669"/>
    <property type="project" value="UniProtKB-SubCell"/>
</dbReference>
<keyword evidence="3" id="KW-0963">Cytoplasm</keyword>
<dbReference type="EMBL" id="CM010632">
    <property type="protein sequence ID" value="RID63780.1"/>
    <property type="molecule type" value="Genomic_DNA"/>
</dbReference>
<organism evidence="6 7">
    <name type="scientific">Brassica campestris</name>
    <name type="common">Field mustard</name>
    <dbReference type="NCBI Taxonomy" id="3711"/>
    <lineage>
        <taxon>Eukaryota</taxon>
        <taxon>Viridiplantae</taxon>
        <taxon>Streptophyta</taxon>
        <taxon>Embryophyta</taxon>
        <taxon>Tracheophyta</taxon>
        <taxon>Spermatophyta</taxon>
        <taxon>Magnoliopsida</taxon>
        <taxon>eudicotyledons</taxon>
        <taxon>Gunneridae</taxon>
        <taxon>Pentapetalae</taxon>
        <taxon>rosids</taxon>
        <taxon>malvids</taxon>
        <taxon>Brassicales</taxon>
        <taxon>Brassicaceae</taxon>
        <taxon>Brassiceae</taxon>
        <taxon>Brassica</taxon>
    </lineage>
</organism>
<evidence type="ECO:0000256" key="5">
    <source>
        <dbReference type="SAM" id="MobiDB-lite"/>
    </source>
</evidence>
<dbReference type="GO" id="GO:0005634">
    <property type="term" value="C:nucleus"/>
    <property type="evidence" value="ECO:0007669"/>
    <property type="project" value="UniProtKB-SubCell"/>
</dbReference>
<name>A0A397ZKC7_BRACM</name>
<evidence type="ECO:0000313" key="6">
    <source>
        <dbReference type="EMBL" id="RID63780.1"/>
    </source>
</evidence>
<feature type="region of interest" description="Disordered" evidence="5">
    <location>
        <begin position="432"/>
        <end position="479"/>
    </location>
</feature>
<feature type="compositionally biased region" description="Acidic residues" evidence="5">
    <location>
        <begin position="438"/>
        <end position="456"/>
    </location>
</feature>
<feature type="compositionally biased region" description="Basic and acidic residues" evidence="5">
    <location>
        <begin position="468"/>
        <end position="479"/>
    </location>
</feature>
<evidence type="ECO:0000313" key="7">
    <source>
        <dbReference type="Proteomes" id="UP000264353"/>
    </source>
</evidence>
<comment type="subcellular location">
    <subcellularLocation>
        <location evidence="2">Cytoplasm</location>
    </subcellularLocation>
    <subcellularLocation>
        <location evidence="1">Nucleus</location>
    </subcellularLocation>
</comment>
<sequence length="576" mass="65681">MGVSFSYPFTKQEDVEASLDSVTVKSISFGDDNECKTPKRSVNFSDKTLEPTILKSTGSGGKMVVEKSVSFKGMQLERMMENGFEIDNAEIARELSVLDPKNPKHEAAIKLQKVYKSFRTRRKLADCAVLVEQSWWKLLDFAELKRSSISFFDIEKHETAISRWSRARTRAAKVGKGLSKNGKAQKLALQHWLEAIDPRHRYGHNLHFYYNKWLHCQSREPFFYWLDIGEGKEVNLVEKCPRLKLQQQCIKYLGPMERKAYEVVAEEGKFFYKSSGEMLHTSSMEESDSKWIFVLSTSKVLYVGKKKKGTFQHSSFLAGGATVAAGRLVVESGVLKAVWPHSGHYQPTEENFLDFLSFLRENNVDITDVKMSPTDEDEFSLYKQRSTHMRNHSLEEDLEPEKSTILQDKVDPIQEETTPVMANIETPKKMESIKVSEDYDSGDDEEEEEEIFDLDQEPMPSELSSPRGGEETRESEVVKIPEESILKRINSKKESRSFQLGKQLSCKWTTGAGPRIGCVRDYPSELQFQALEQVNLSPRSASVSRLCFSSLSHTQTPQMSPLWRGMSLPADIITHS</sequence>
<dbReference type="PANTHER" id="PTHR31250">
    <property type="entry name" value="IQ DOMAIN-CONTAINING PROTEIN IQM3"/>
    <property type="match status" value="1"/>
</dbReference>
<evidence type="ECO:0000256" key="3">
    <source>
        <dbReference type="ARBA" id="ARBA00022490"/>
    </source>
</evidence>
<proteinExistence type="predicted"/>
<evidence type="ECO:0000256" key="4">
    <source>
        <dbReference type="ARBA" id="ARBA00023242"/>
    </source>
</evidence>